<dbReference type="Pfam" id="PF01026">
    <property type="entry name" value="TatD_DNase"/>
    <property type="match status" value="1"/>
</dbReference>
<sequence length="444" mass="47530">MAFFDTHCHFTEDLLGHPASKATASVANRCCPGHMSLPAGCPEAGQPGDPSARPSAASAALATLAESIVSDMCLMSCSVLDWDRVAEAADLVSAQASGPRAVPFFGVHPWYVLESLGMDYQWLAPAIGTGTSARQPLFPVAAVDLELEATAPGAWASPHALPQLAGLGPVADMADLIRRENTVLRSLAQRLEACPGAGVGEIGLDHFRLQFLRDSQKHEPELGKLTELSDDAAAFVAAIQRRLFARQLALAAHQALQEVLLGAPDHALPPGIILHAFSGTAQDARILFQDARLAGRLGLSVAFCINGNRFDPERTKRIRAEAAAAGVDPLQHELAFFRRAIERHLRPGPEEHQPTDEDLPEPGWLPRKLRQVLAAVPTSALLVETDSYLLETLAYEPVILARLLAKALGPGDWADPEFVLRTTAANARRLLEPILAAGRPAAQK</sequence>
<dbReference type="PANTHER" id="PTHR47345">
    <property type="entry name" value="CUT9-INTERACTING PROTEIN SCN1"/>
    <property type="match status" value="1"/>
</dbReference>
<reference evidence="1" key="1">
    <citation type="submission" date="2013-04" db="EMBL/GenBank/DDBJ databases">
        <title>The Genome Sequence of Fonticula alba ATCC 38817.</title>
        <authorList>
            <consortium name="The Broad Institute Genomics Platform"/>
            <person name="Russ C."/>
            <person name="Cuomo C."/>
            <person name="Burger G."/>
            <person name="Gray M.W."/>
            <person name="Holland P.W.H."/>
            <person name="King N."/>
            <person name="Lang F.B.F."/>
            <person name="Roger A.J."/>
            <person name="Ruiz-Trillo I."/>
            <person name="Brown M."/>
            <person name="Walker B."/>
            <person name="Young S."/>
            <person name="Zeng Q."/>
            <person name="Gargeya S."/>
            <person name="Fitzgerald M."/>
            <person name="Haas B."/>
            <person name="Abouelleil A."/>
            <person name="Allen A.W."/>
            <person name="Alvarado L."/>
            <person name="Arachchi H.M."/>
            <person name="Berlin A.M."/>
            <person name="Chapman S.B."/>
            <person name="Gainer-Dewar J."/>
            <person name="Goldberg J."/>
            <person name="Griggs A."/>
            <person name="Gujja S."/>
            <person name="Hansen M."/>
            <person name="Howarth C."/>
            <person name="Imamovic A."/>
            <person name="Ireland A."/>
            <person name="Larimer J."/>
            <person name="McCowan C."/>
            <person name="Murphy C."/>
            <person name="Pearson M."/>
            <person name="Poon T.W."/>
            <person name="Priest M."/>
            <person name="Roberts A."/>
            <person name="Saif S."/>
            <person name="Shea T."/>
            <person name="Sisk P."/>
            <person name="Sykes S."/>
            <person name="Wortman J."/>
            <person name="Nusbaum C."/>
            <person name="Birren B."/>
        </authorList>
    </citation>
    <scope>NUCLEOTIDE SEQUENCE [LARGE SCALE GENOMIC DNA]</scope>
    <source>
        <strain evidence="1">ATCC 38817</strain>
    </source>
</reference>
<dbReference type="Proteomes" id="UP000030693">
    <property type="component" value="Unassembled WGS sequence"/>
</dbReference>
<dbReference type="AlphaFoldDB" id="A0A058Z7A4"/>
<dbReference type="SUPFAM" id="SSF51556">
    <property type="entry name" value="Metallo-dependent hydrolases"/>
    <property type="match status" value="1"/>
</dbReference>
<evidence type="ECO:0000313" key="1">
    <source>
        <dbReference type="EMBL" id="KCV70150.1"/>
    </source>
</evidence>
<dbReference type="GeneID" id="20528334"/>
<dbReference type="InterPro" id="IPR053044">
    <property type="entry name" value="Metallo-hydrolase/TatD-type"/>
</dbReference>
<dbReference type="PANTHER" id="PTHR47345:SF1">
    <property type="entry name" value="CUT9-INTERACTING PROTEIN SCN1"/>
    <property type="match status" value="1"/>
</dbReference>
<accession>A0A058Z7A4</accession>
<proteinExistence type="predicted"/>
<name>A0A058Z7A4_FONAL</name>
<protein>
    <submittedName>
        <fullName evidence="1">Uncharacterized protein</fullName>
    </submittedName>
</protein>
<organism evidence="1">
    <name type="scientific">Fonticula alba</name>
    <name type="common">Slime mold</name>
    <dbReference type="NCBI Taxonomy" id="691883"/>
    <lineage>
        <taxon>Eukaryota</taxon>
        <taxon>Rotosphaerida</taxon>
        <taxon>Fonticulaceae</taxon>
        <taxon>Fonticula</taxon>
    </lineage>
</organism>
<dbReference type="Gene3D" id="3.20.20.140">
    <property type="entry name" value="Metal-dependent hydrolases"/>
    <property type="match status" value="1"/>
</dbReference>
<dbReference type="InterPro" id="IPR032466">
    <property type="entry name" value="Metal_Hydrolase"/>
</dbReference>
<keyword evidence="2" id="KW-1185">Reference proteome</keyword>
<dbReference type="OrthoDB" id="413993at2759"/>
<dbReference type="InterPro" id="IPR001130">
    <property type="entry name" value="TatD-like"/>
</dbReference>
<dbReference type="GO" id="GO:0016788">
    <property type="term" value="F:hydrolase activity, acting on ester bonds"/>
    <property type="evidence" value="ECO:0007669"/>
    <property type="project" value="InterPro"/>
</dbReference>
<evidence type="ECO:0000313" key="2">
    <source>
        <dbReference type="Proteomes" id="UP000030693"/>
    </source>
</evidence>
<gene>
    <name evidence="1" type="ORF">H696_03609</name>
</gene>
<dbReference type="EMBL" id="KB932205">
    <property type="protein sequence ID" value="KCV70150.1"/>
    <property type="molecule type" value="Genomic_DNA"/>
</dbReference>
<dbReference type="RefSeq" id="XP_009495756.1">
    <property type="nucleotide sequence ID" value="XM_009497481.1"/>
</dbReference>